<dbReference type="Proteomes" id="UP000006428">
    <property type="component" value="Unassembled WGS sequence"/>
</dbReference>
<evidence type="ECO:0000256" key="3">
    <source>
        <dbReference type="ARBA" id="ARBA00022578"/>
    </source>
</evidence>
<organism evidence="5 6">
    <name type="scientific">Aeromonas salmonicida subsp. salmonicida 01-B526</name>
    <dbReference type="NCBI Taxonomy" id="1076135"/>
    <lineage>
        <taxon>Bacteria</taxon>
        <taxon>Pseudomonadati</taxon>
        <taxon>Pseudomonadota</taxon>
        <taxon>Gammaproteobacteria</taxon>
        <taxon>Aeromonadales</taxon>
        <taxon>Aeromonadaceae</taxon>
        <taxon>Aeromonas</taxon>
    </lineage>
</organism>
<accession>A0ABN0E464</accession>
<comment type="caution">
    <text evidence="5">The sequence shown here is derived from an EMBL/GenBank/DDBJ whole genome shotgun (WGS) entry which is preliminary data.</text>
</comment>
<evidence type="ECO:0008006" key="7">
    <source>
        <dbReference type="Google" id="ProtNLM"/>
    </source>
</evidence>
<dbReference type="PANTHER" id="PTHR33293">
    <property type="entry name" value="INSERTION ELEMENT IS1 1 PROTEIN INSB-RELATED"/>
    <property type="match status" value="1"/>
</dbReference>
<gene>
    <name evidence="5" type="ORF">IYQ_02329</name>
</gene>
<name>A0ABN0E464_AERSS</name>
<evidence type="ECO:0000256" key="2">
    <source>
        <dbReference type="ARBA" id="ARBA00008841"/>
    </source>
</evidence>
<keyword evidence="6" id="KW-1185">Reference proteome</keyword>
<comment type="function">
    <text evidence="1">Absolutely required for transposition of IS1.</text>
</comment>
<proteinExistence type="inferred from homology"/>
<keyword evidence="4" id="KW-0233">DNA recombination</keyword>
<dbReference type="InterPro" id="IPR051354">
    <property type="entry name" value="Transposase_27_IS1"/>
</dbReference>
<reference evidence="5 6" key="1">
    <citation type="journal article" date="2012" name="Front. Microbiol.">
        <title>Draft Genome Sequence of the Virulent Strain 01-B526 of the Fish Pathogen Aeromonas salmonicida.</title>
        <authorList>
            <person name="Charette S.J."/>
            <person name="Brochu F."/>
            <person name="Boyle B."/>
            <person name="Filion G."/>
            <person name="Tanaka K.H."/>
            <person name="Derome N."/>
        </authorList>
    </citation>
    <scope>NUCLEOTIDE SEQUENCE [LARGE SCALE GENOMIC DNA]</scope>
    <source>
        <strain evidence="5 6">01-B526</strain>
    </source>
</reference>
<evidence type="ECO:0000313" key="6">
    <source>
        <dbReference type="Proteomes" id="UP000006428"/>
    </source>
</evidence>
<dbReference type="PANTHER" id="PTHR33293:SF1">
    <property type="entry name" value="INSERTION ELEMENT IS1 1 PROTEIN INSB-RELATED"/>
    <property type="match status" value="1"/>
</dbReference>
<keyword evidence="3" id="KW-0815">Transposition</keyword>
<dbReference type="EMBL" id="AGVO01000006">
    <property type="protein sequence ID" value="EHI54025.1"/>
    <property type="molecule type" value="Genomic_DNA"/>
</dbReference>
<dbReference type="Pfam" id="PF03400">
    <property type="entry name" value="DDE_Tnp_IS1"/>
    <property type="match status" value="1"/>
</dbReference>
<evidence type="ECO:0000313" key="5">
    <source>
        <dbReference type="EMBL" id="EHI54025.1"/>
    </source>
</evidence>
<dbReference type="NCBIfam" id="NF033558">
    <property type="entry name" value="transpos_IS1"/>
    <property type="match status" value="1"/>
</dbReference>
<comment type="similarity">
    <text evidence="2">Belongs to the transposase 27 family.</text>
</comment>
<sequence length="132" mass="15625">MLDDVALICELDDQWAYVGNKNNRHWRWDTKRKRVVAYTFGPRNDEKCRKLLSLLAPFQFGFITSDNWDSYAREVPCKIHLTGKIFTQRIERNNLTLRTRLKRLARKTICFSGSVELHDKVIGAFIDNHHFN</sequence>
<evidence type="ECO:0000256" key="1">
    <source>
        <dbReference type="ARBA" id="ARBA00004091"/>
    </source>
</evidence>
<protein>
    <recommendedName>
        <fullName evidence="7">Transposase</fullName>
    </recommendedName>
</protein>
<evidence type="ECO:0000256" key="4">
    <source>
        <dbReference type="ARBA" id="ARBA00023172"/>
    </source>
</evidence>
<dbReference type="InterPro" id="IPR005063">
    <property type="entry name" value="Transposase_27"/>
</dbReference>